<evidence type="ECO:0000313" key="10">
    <source>
        <dbReference type="Proteomes" id="UP001500618"/>
    </source>
</evidence>
<keyword evidence="4 7" id="KW-0812">Transmembrane</keyword>
<comment type="similarity">
    <text evidence="2">Belongs to the UPF0126 family.</text>
</comment>
<sequence length="196" mass="20576">MELVGIFAFALSGASLAVERDFDLVGMAVLAETTALGGGVLRDVLLGTTPAAFSQPAYLVTPLVATAVVFVWHRRLERVARFVLVVDAAGVGLFCVVGTQKALLFGLAGLPAVILGATSAVGGGVLRDLLARQDPTVLRKDSQMYAIPALLGATVIALGQWARIDTPTLAVGAAAVTFALRMLALRYNWRAPHPRR</sequence>
<name>A0ABN2GZ57_9ACTN</name>
<feature type="domain" description="Glycine transporter" evidence="8">
    <location>
        <begin position="85"/>
        <end position="158"/>
    </location>
</feature>
<proteinExistence type="inferred from homology"/>
<feature type="transmembrane region" description="Helical" evidence="7">
    <location>
        <begin position="105"/>
        <end position="125"/>
    </location>
</feature>
<feature type="transmembrane region" description="Helical" evidence="7">
    <location>
        <begin position="168"/>
        <end position="189"/>
    </location>
</feature>
<reference evidence="9 10" key="1">
    <citation type="journal article" date="2019" name="Int. J. Syst. Evol. Microbiol.">
        <title>The Global Catalogue of Microorganisms (GCM) 10K type strain sequencing project: providing services to taxonomists for standard genome sequencing and annotation.</title>
        <authorList>
            <consortium name="The Broad Institute Genomics Platform"/>
            <consortium name="The Broad Institute Genome Sequencing Center for Infectious Disease"/>
            <person name="Wu L."/>
            <person name="Ma J."/>
        </authorList>
    </citation>
    <scope>NUCLEOTIDE SEQUENCE [LARGE SCALE GENOMIC DNA]</scope>
    <source>
        <strain evidence="9 10">JCM 14718</strain>
    </source>
</reference>
<accession>A0ABN2GZ57</accession>
<evidence type="ECO:0000256" key="3">
    <source>
        <dbReference type="ARBA" id="ARBA00022475"/>
    </source>
</evidence>
<evidence type="ECO:0000256" key="5">
    <source>
        <dbReference type="ARBA" id="ARBA00022989"/>
    </source>
</evidence>
<feature type="transmembrane region" description="Helical" evidence="7">
    <location>
        <begin position="79"/>
        <end position="99"/>
    </location>
</feature>
<dbReference type="Proteomes" id="UP001500618">
    <property type="component" value="Unassembled WGS sequence"/>
</dbReference>
<evidence type="ECO:0000256" key="4">
    <source>
        <dbReference type="ARBA" id="ARBA00022692"/>
    </source>
</evidence>
<feature type="transmembrane region" description="Helical" evidence="7">
    <location>
        <begin position="145"/>
        <end position="162"/>
    </location>
</feature>
<evidence type="ECO:0000256" key="1">
    <source>
        <dbReference type="ARBA" id="ARBA00004651"/>
    </source>
</evidence>
<dbReference type="EMBL" id="BAAANY010000009">
    <property type="protein sequence ID" value="GAA1678928.1"/>
    <property type="molecule type" value="Genomic_DNA"/>
</dbReference>
<evidence type="ECO:0000256" key="6">
    <source>
        <dbReference type="ARBA" id="ARBA00023136"/>
    </source>
</evidence>
<comment type="subcellular location">
    <subcellularLocation>
        <location evidence="1">Cell membrane</location>
        <topology evidence="1">Multi-pass membrane protein</topology>
    </subcellularLocation>
</comment>
<dbReference type="PANTHER" id="PTHR30506:SF3">
    <property type="entry name" value="UPF0126 INNER MEMBRANE PROTEIN YADS-RELATED"/>
    <property type="match status" value="1"/>
</dbReference>
<evidence type="ECO:0000256" key="2">
    <source>
        <dbReference type="ARBA" id="ARBA00008193"/>
    </source>
</evidence>
<organism evidence="9 10">
    <name type="scientific">Fodinicola feengrottensis</name>
    <dbReference type="NCBI Taxonomy" id="435914"/>
    <lineage>
        <taxon>Bacteria</taxon>
        <taxon>Bacillati</taxon>
        <taxon>Actinomycetota</taxon>
        <taxon>Actinomycetes</taxon>
        <taxon>Mycobacteriales</taxon>
        <taxon>Fodinicola</taxon>
    </lineage>
</organism>
<evidence type="ECO:0000313" key="9">
    <source>
        <dbReference type="EMBL" id="GAA1678928.1"/>
    </source>
</evidence>
<keyword evidence="3" id="KW-1003">Cell membrane</keyword>
<keyword evidence="6 7" id="KW-0472">Membrane</keyword>
<evidence type="ECO:0000256" key="7">
    <source>
        <dbReference type="SAM" id="Phobius"/>
    </source>
</evidence>
<dbReference type="Pfam" id="PF03458">
    <property type="entry name" value="Gly_transporter"/>
    <property type="match status" value="2"/>
</dbReference>
<feature type="transmembrane region" description="Helical" evidence="7">
    <location>
        <begin position="52"/>
        <end position="72"/>
    </location>
</feature>
<evidence type="ECO:0000259" key="8">
    <source>
        <dbReference type="Pfam" id="PF03458"/>
    </source>
</evidence>
<keyword evidence="10" id="KW-1185">Reference proteome</keyword>
<gene>
    <name evidence="9" type="ORF">GCM10009765_30200</name>
</gene>
<dbReference type="InterPro" id="IPR005115">
    <property type="entry name" value="Gly_transporter"/>
</dbReference>
<comment type="caution">
    <text evidence="9">The sequence shown here is derived from an EMBL/GenBank/DDBJ whole genome shotgun (WGS) entry which is preliminary data.</text>
</comment>
<protein>
    <submittedName>
        <fullName evidence="9">Trimeric intracellular cation channel family protein</fullName>
    </submittedName>
</protein>
<keyword evidence="5 7" id="KW-1133">Transmembrane helix</keyword>
<feature type="domain" description="Glycine transporter" evidence="8">
    <location>
        <begin position="2"/>
        <end position="73"/>
    </location>
</feature>
<dbReference type="PANTHER" id="PTHR30506">
    <property type="entry name" value="INNER MEMBRANE PROTEIN"/>
    <property type="match status" value="1"/>
</dbReference>